<feature type="region of interest" description="Disordered" evidence="2">
    <location>
        <begin position="350"/>
        <end position="377"/>
    </location>
</feature>
<evidence type="ECO:0000259" key="3">
    <source>
        <dbReference type="PROSITE" id="PS50158"/>
    </source>
</evidence>
<evidence type="ECO:0000256" key="2">
    <source>
        <dbReference type="SAM" id="MobiDB-lite"/>
    </source>
</evidence>
<gene>
    <name evidence="4" type="ORF">RHGRI_023589</name>
</gene>
<keyword evidence="1" id="KW-0863">Zinc-finger</keyword>
<feature type="region of interest" description="Disordered" evidence="2">
    <location>
        <begin position="474"/>
        <end position="523"/>
    </location>
</feature>
<dbReference type="PANTHER" id="PTHR31286">
    <property type="entry name" value="GLYCINE-RICH CELL WALL STRUCTURAL PROTEIN 1.8-LIKE"/>
    <property type="match status" value="1"/>
</dbReference>
<dbReference type="InterPro" id="IPR025558">
    <property type="entry name" value="DUF4283"/>
</dbReference>
<evidence type="ECO:0000313" key="5">
    <source>
        <dbReference type="Proteomes" id="UP000823749"/>
    </source>
</evidence>
<dbReference type="InterPro" id="IPR001878">
    <property type="entry name" value="Znf_CCHC"/>
</dbReference>
<dbReference type="InterPro" id="IPR040256">
    <property type="entry name" value="At4g02000-like"/>
</dbReference>
<comment type="caution">
    <text evidence="4">The sequence shown here is derived from an EMBL/GenBank/DDBJ whole genome shotgun (WGS) entry which is preliminary data.</text>
</comment>
<dbReference type="Pfam" id="PF14111">
    <property type="entry name" value="DUF4283"/>
    <property type="match status" value="1"/>
</dbReference>
<accession>A0AAV6J662</accession>
<dbReference type="Proteomes" id="UP000823749">
    <property type="component" value="Chromosome 8"/>
</dbReference>
<reference evidence="4" key="1">
    <citation type="submission" date="2020-08" db="EMBL/GenBank/DDBJ databases">
        <title>Plant Genome Project.</title>
        <authorList>
            <person name="Zhang R.-G."/>
        </authorList>
    </citation>
    <scope>NUCLEOTIDE SEQUENCE</scope>
    <source>
        <strain evidence="4">WSP0</strain>
        <tissue evidence="4">Leaf</tissue>
    </source>
</reference>
<evidence type="ECO:0000256" key="1">
    <source>
        <dbReference type="PROSITE-ProRule" id="PRU00047"/>
    </source>
</evidence>
<dbReference type="InterPro" id="IPR025836">
    <property type="entry name" value="Zn_knuckle_CX2CX4HX4C"/>
</dbReference>
<dbReference type="GO" id="GO:0008270">
    <property type="term" value="F:zinc ion binding"/>
    <property type="evidence" value="ECO:0007669"/>
    <property type="project" value="UniProtKB-KW"/>
</dbReference>
<sequence>MACLSVDSSNTEDPDFIDQRGWLFPTDPFISSQLRTQWEKTLLGRFIDDRYFSEATIQQVVNSFWHIKGPVFVEKRSGVFCFHFEDLYDIECILAEQPWNVHGAVLVLQPWAPNTILPQLQFPAVDVWVQAHNIPIECFYSDLAHLLGSAAGHLLQVDWSDVRTRSLDFFRFKVRIHTDEPLIPGAFIELLEGDFHWIPFRYERIFRVCYKCGTIGHSNNACNSSLVEALDSLHQRYNESPFSSTFPLILENNKPMFSPSLRALRNTDCNRTSRIWVLYEDEVQNMEMDENLVFNVDITDSHSSDEIYHTPEGETSLPPVQPVGDPVPPPVQGSSSWWQSAISMFSSHFPSPINPPQPHNISHNITPSQPTPNFFDHQPLFDQTTALHATTTNPSPLLTLSPPISLAEAVPTTTTTHPTQPSLPFVTQTFTHAPLINESQADLAPVTIPSKVSEVFRCSAPDFFGDDSLAISDSHSLKSTQDGPGPSLSNAIKQQSPLSKKRSSSSSSDADSPQGGKRSKLVQLNQREQPPGISFLFKTPPISVLLNCMDIDICDFPPSSCLI</sequence>
<feature type="compositionally biased region" description="Polar residues" evidence="2">
    <location>
        <begin position="474"/>
        <end position="495"/>
    </location>
</feature>
<keyword evidence="1" id="KW-0479">Metal-binding</keyword>
<dbReference type="GO" id="GO:0003676">
    <property type="term" value="F:nucleic acid binding"/>
    <property type="evidence" value="ECO:0007669"/>
    <property type="project" value="InterPro"/>
</dbReference>
<evidence type="ECO:0000313" key="4">
    <source>
        <dbReference type="EMBL" id="KAG5535867.1"/>
    </source>
</evidence>
<feature type="compositionally biased region" description="Polar residues" evidence="2">
    <location>
        <begin position="359"/>
        <end position="372"/>
    </location>
</feature>
<keyword evidence="5" id="KW-1185">Reference proteome</keyword>
<organism evidence="4 5">
    <name type="scientific">Rhododendron griersonianum</name>
    <dbReference type="NCBI Taxonomy" id="479676"/>
    <lineage>
        <taxon>Eukaryota</taxon>
        <taxon>Viridiplantae</taxon>
        <taxon>Streptophyta</taxon>
        <taxon>Embryophyta</taxon>
        <taxon>Tracheophyta</taxon>
        <taxon>Spermatophyta</taxon>
        <taxon>Magnoliopsida</taxon>
        <taxon>eudicotyledons</taxon>
        <taxon>Gunneridae</taxon>
        <taxon>Pentapetalae</taxon>
        <taxon>asterids</taxon>
        <taxon>Ericales</taxon>
        <taxon>Ericaceae</taxon>
        <taxon>Ericoideae</taxon>
        <taxon>Rhodoreae</taxon>
        <taxon>Rhododendron</taxon>
    </lineage>
</organism>
<protein>
    <recommendedName>
        <fullName evidence="3">CCHC-type domain-containing protein</fullName>
    </recommendedName>
</protein>
<name>A0AAV6J662_9ERIC</name>
<proteinExistence type="predicted"/>
<feature type="compositionally biased region" description="Low complexity" evidence="2">
    <location>
        <begin position="504"/>
        <end position="513"/>
    </location>
</feature>
<feature type="domain" description="CCHC-type" evidence="3">
    <location>
        <begin position="209"/>
        <end position="222"/>
    </location>
</feature>
<dbReference type="Pfam" id="PF14392">
    <property type="entry name" value="zf-CCHC_4"/>
    <property type="match status" value="1"/>
</dbReference>
<keyword evidence="1" id="KW-0862">Zinc</keyword>
<dbReference type="AlphaFoldDB" id="A0AAV6J662"/>
<dbReference type="PANTHER" id="PTHR31286:SF167">
    <property type="entry name" value="OS09G0268800 PROTEIN"/>
    <property type="match status" value="1"/>
</dbReference>
<dbReference type="EMBL" id="JACTNZ010000008">
    <property type="protein sequence ID" value="KAG5535867.1"/>
    <property type="molecule type" value="Genomic_DNA"/>
</dbReference>
<dbReference type="PROSITE" id="PS50158">
    <property type="entry name" value="ZF_CCHC"/>
    <property type="match status" value="1"/>
</dbReference>